<dbReference type="InterPro" id="IPR011009">
    <property type="entry name" value="Kinase-like_dom_sf"/>
</dbReference>
<protein>
    <recommendedName>
        <fullName evidence="3">Aminoglycoside phosphotransferase domain-containing protein</fullName>
    </recommendedName>
</protein>
<dbReference type="SUPFAM" id="SSF56112">
    <property type="entry name" value="Protein kinase-like (PK-like)"/>
    <property type="match status" value="1"/>
</dbReference>
<evidence type="ECO:0000313" key="1">
    <source>
        <dbReference type="EMBL" id="KKT49813.1"/>
    </source>
</evidence>
<dbReference type="EMBL" id="LCIE01000002">
    <property type="protein sequence ID" value="KKT49813.1"/>
    <property type="molecule type" value="Genomic_DNA"/>
</dbReference>
<comment type="caution">
    <text evidence="1">The sequence shown here is derived from an EMBL/GenBank/DDBJ whole genome shotgun (WGS) entry which is preliminary data.</text>
</comment>
<organism evidence="1 2">
    <name type="scientific">Candidatus Collierbacteria bacterium GW2011_GWC2_44_18</name>
    <dbReference type="NCBI Taxonomy" id="1618392"/>
    <lineage>
        <taxon>Bacteria</taxon>
        <taxon>Candidatus Collieribacteriota</taxon>
    </lineage>
</organism>
<accession>A0A0G1HT49</accession>
<proteinExistence type="predicted"/>
<evidence type="ECO:0008006" key="3">
    <source>
        <dbReference type="Google" id="ProtNLM"/>
    </source>
</evidence>
<sequence>MSGKEMHGKLNLEEVGRYFENKGYKVQKLEQLWRHVTGQVKFENEKLFLKLASTEEIGERTINEAVWNKNVTSVWKKYLTTFKSPKIFDEGYFQDKYWFIGEFVFGKPLAEIDNKNNDIAVKDLHKVAEIAKNIMEISRASLLPKDRESLKMVGAKSLVDNAREWSKSIKRSTRDLLQFIEERSDDMEIEASHGDFTPWNIMKTEKSEYYLVDGEAAQMGGLKFYDVAYFYHRVYTKLKRPDLAEQFLKIFKEAYKWTEKNDNEFAPVLASRIMGGYFDAERDGVTSVELNREMEERLYGGVK</sequence>
<dbReference type="Gene3D" id="3.90.1200.10">
    <property type="match status" value="1"/>
</dbReference>
<evidence type="ECO:0000313" key="2">
    <source>
        <dbReference type="Proteomes" id="UP000034172"/>
    </source>
</evidence>
<dbReference type="AlphaFoldDB" id="A0A0G1HT49"/>
<dbReference type="Proteomes" id="UP000034172">
    <property type="component" value="Unassembled WGS sequence"/>
</dbReference>
<gene>
    <name evidence="1" type="ORF">UW41_C0002G0089</name>
</gene>
<reference evidence="1 2" key="1">
    <citation type="journal article" date="2015" name="Nature">
        <title>rRNA introns, odd ribosomes, and small enigmatic genomes across a large radiation of phyla.</title>
        <authorList>
            <person name="Brown C.T."/>
            <person name="Hug L.A."/>
            <person name="Thomas B.C."/>
            <person name="Sharon I."/>
            <person name="Castelle C.J."/>
            <person name="Singh A."/>
            <person name="Wilkins M.J."/>
            <person name="Williams K.H."/>
            <person name="Banfield J.F."/>
        </authorList>
    </citation>
    <scope>NUCLEOTIDE SEQUENCE [LARGE SCALE GENOMIC DNA]</scope>
</reference>
<name>A0A0G1HT49_9BACT</name>